<keyword evidence="10" id="KW-1185">Reference proteome</keyword>
<evidence type="ECO:0000256" key="5">
    <source>
        <dbReference type="ARBA" id="ARBA00023125"/>
    </source>
</evidence>
<comment type="caution">
    <text evidence="9">The sequence shown here is derived from an EMBL/GenBank/DDBJ whole genome shotgun (WGS) entry which is preliminary data.</text>
</comment>
<evidence type="ECO:0000256" key="3">
    <source>
        <dbReference type="ARBA" id="ARBA00023015"/>
    </source>
</evidence>
<evidence type="ECO:0000313" key="9">
    <source>
        <dbReference type="EMBL" id="MCZ8379670.1"/>
    </source>
</evidence>
<dbReference type="EMBL" id="JAPZPY010000004">
    <property type="protein sequence ID" value="MCZ8379670.1"/>
    <property type="molecule type" value="Genomic_DNA"/>
</dbReference>
<evidence type="ECO:0000259" key="8">
    <source>
        <dbReference type="Pfam" id="PF08281"/>
    </source>
</evidence>
<dbReference type="InterPro" id="IPR036388">
    <property type="entry name" value="WH-like_DNA-bd_sf"/>
</dbReference>
<dbReference type="InterPro" id="IPR014284">
    <property type="entry name" value="RNA_pol_sigma-70_dom"/>
</dbReference>
<dbReference type="InterPro" id="IPR013324">
    <property type="entry name" value="RNA_pol_sigma_r3/r4-like"/>
</dbReference>
<accession>A0ABT4PT11</accession>
<keyword evidence="6" id="KW-0804">Transcription</keyword>
<protein>
    <submittedName>
        <fullName evidence="9">RNA polymerase sigma factor SigJ</fullName>
    </submittedName>
</protein>
<dbReference type="SUPFAM" id="SSF88946">
    <property type="entry name" value="Sigma2 domain of RNA polymerase sigma factors"/>
    <property type="match status" value="1"/>
</dbReference>
<sequence>MSDSVFVDHRPLLFAIAYEIVGTVVDAEDVLQESYLRWRDVDRASVAQPRNYLARIVARQALNHLRTIHRRRENYVGSWLPEPVATGPALTDDAGLAASVSMAMMIVLESLTPDERAVFVLHNVFGFALTEIAEITGKSDAAVRQIAHRSRAHVHARRRRFEPEPELAEQVVTNFLVAAHTGDLQSLMDLLAPDVVQISDGGGKAAAARRPITGARAVGQFCIGVARTAPALRVEFIRCNAMPAALFRDGDAVHQLLLFEIVDARIHGIYAVRNPDKLGNANHLRELLR</sequence>
<keyword evidence="3" id="KW-0805">Transcription regulation</keyword>
<dbReference type="InterPro" id="IPR007627">
    <property type="entry name" value="RNA_pol_sigma70_r2"/>
</dbReference>
<dbReference type="Proteomes" id="UP001142153">
    <property type="component" value="Unassembled WGS sequence"/>
</dbReference>
<dbReference type="Gene3D" id="3.10.450.50">
    <property type="match status" value="1"/>
</dbReference>
<reference evidence="9" key="1">
    <citation type="submission" date="2022-12" db="EMBL/GenBank/DDBJ databases">
        <authorList>
            <person name="Deng Y."/>
            <person name="Zhang Y.-Q."/>
        </authorList>
    </citation>
    <scope>NUCLEOTIDE SEQUENCE</scope>
    <source>
        <strain evidence="9">CPCC 205372</strain>
    </source>
</reference>
<dbReference type="InterPro" id="IPR032710">
    <property type="entry name" value="NTF2-like_dom_sf"/>
</dbReference>
<evidence type="ECO:0000313" key="10">
    <source>
        <dbReference type="Proteomes" id="UP001142153"/>
    </source>
</evidence>
<dbReference type="InterPro" id="IPR052704">
    <property type="entry name" value="ECF_Sigma-70_Domain"/>
</dbReference>
<dbReference type="NCBIfam" id="NF007214">
    <property type="entry name" value="PRK09636.1"/>
    <property type="match status" value="1"/>
</dbReference>
<dbReference type="PANTHER" id="PTHR30173">
    <property type="entry name" value="SIGMA 19 FACTOR"/>
    <property type="match status" value="1"/>
</dbReference>
<dbReference type="Gene3D" id="1.10.10.10">
    <property type="entry name" value="Winged helix-like DNA-binding domain superfamily/Winged helix DNA-binding domain"/>
    <property type="match status" value="1"/>
</dbReference>
<comment type="similarity">
    <text evidence="1">Belongs to the sigma-70 factor family. ECF subfamily.</text>
</comment>
<dbReference type="InterPro" id="IPR013249">
    <property type="entry name" value="RNA_pol_sigma70_r4_t2"/>
</dbReference>
<organism evidence="9 10">
    <name type="scientific">Mycobacterium hippophais</name>
    <dbReference type="NCBI Taxonomy" id="3016340"/>
    <lineage>
        <taxon>Bacteria</taxon>
        <taxon>Bacillati</taxon>
        <taxon>Actinomycetota</taxon>
        <taxon>Actinomycetes</taxon>
        <taxon>Mycobacteriales</taxon>
        <taxon>Mycobacteriaceae</taxon>
        <taxon>Mycobacterium</taxon>
    </lineage>
</organism>
<dbReference type="InterPro" id="IPR013325">
    <property type="entry name" value="RNA_pol_sigma_r2"/>
</dbReference>
<dbReference type="SUPFAM" id="SSF54427">
    <property type="entry name" value="NTF2-like"/>
    <property type="match status" value="1"/>
</dbReference>
<proteinExistence type="inferred from homology"/>
<dbReference type="SUPFAM" id="SSF88659">
    <property type="entry name" value="Sigma3 and sigma4 domains of RNA polymerase sigma factors"/>
    <property type="match status" value="1"/>
</dbReference>
<dbReference type="RefSeq" id="WP_269894341.1">
    <property type="nucleotide sequence ID" value="NZ_JAPZPY010000004.1"/>
</dbReference>
<gene>
    <name evidence="9" type="primary">sigJ</name>
    <name evidence="9" type="ORF">O6P37_12410</name>
</gene>
<evidence type="ECO:0000259" key="7">
    <source>
        <dbReference type="Pfam" id="PF04542"/>
    </source>
</evidence>
<keyword evidence="5" id="KW-0238">DNA-binding</keyword>
<name>A0ABT4PT11_9MYCO</name>
<dbReference type="NCBIfam" id="TIGR02937">
    <property type="entry name" value="sigma70-ECF"/>
    <property type="match status" value="1"/>
</dbReference>
<dbReference type="Pfam" id="PF08281">
    <property type="entry name" value="Sigma70_r4_2"/>
    <property type="match status" value="1"/>
</dbReference>
<evidence type="ECO:0000256" key="1">
    <source>
        <dbReference type="ARBA" id="ARBA00010641"/>
    </source>
</evidence>
<dbReference type="Pfam" id="PF04542">
    <property type="entry name" value="Sigma70_r2"/>
    <property type="match status" value="1"/>
</dbReference>
<dbReference type="Gene3D" id="1.10.1740.10">
    <property type="match status" value="1"/>
</dbReference>
<evidence type="ECO:0000256" key="4">
    <source>
        <dbReference type="ARBA" id="ARBA00023082"/>
    </source>
</evidence>
<dbReference type="PANTHER" id="PTHR30173:SF36">
    <property type="entry name" value="ECF RNA POLYMERASE SIGMA FACTOR SIGJ"/>
    <property type="match status" value="1"/>
</dbReference>
<keyword evidence="4" id="KW-0731">Sigma factor</keyword>
<comment type="subunit">
    <text evidence="2">Interacts transiently with the RNA polymerase catalytic core formed by RpoA, RpoB, RpoC and RpoZ (2 alpha, 1 beta, 1 beta' and 1 omega subunit) to form the RNA polymerase holoenzyme that can initiate transcription.</text>
</comment>
<feature type="domain" description="RNA polymerase sigma factor 70 region 4 type 2" evidence="8">
    <location>
        <begin position="107"/>
        <end position="153"/>
    </location>
</feature>
<feature type="domain" description="RNA polymerase sigma-70 region 2" evidence="7">
    <location>
        <begin position="7"/>
        <end position="68"/>
    </location>
</feature>
<evidence type="ECO:0000256" key="2">
    <source>
        <dbReference type="ARBA" id="ARBA00011344"/>
    </source>
</evidence>
<evidence type="ECO:0000256" key="6">
    <source>
        <dbReference type="ARBA" id="ARBA00023163"/>
    </source>
</evidence>